<evidence type="ECO:0000313" key="3">
    <source>
        <dbReference type="Proteomes" id="UP000534407"/>
    </source>
</evidence>
<proteinExistence type="predicted"/>
<evidence type="ECO:0000313" key="2">
    <source>
        <dbReference type="EMBL" id="NXO14252.1"/>
    </source>
</evidence>
<feature type="non-terminal residue" evidence="2">
    <location>
        <position position="1"/>
    </location>
</feature>
<name>A0A7L1PPB0_ORIOR</name>
<feature type="domain" description="Reverse transcriptase" evidence="1">
    <location>
        <begin position="1"/>
        <end position="73"/>
    </location>
</feature>
<dbReference type="Proteomes" id="UP000534407">
    <property type="component" value="Unassembled WGS sequence"/>
</dbReference>
<dbReference type="AlphaFoldDB" id="A0A7L1PPB0"/>
<protein>
    <submittedName>
        <fullName evidence="2">RTJK polymerase</fullName>
    </submittedName>
</protein>
<dbReference type="PANTHER" id="PTHR33332">
    <property type="entry name" value="REVERSE TRANSCRIPTASE DOMAIN-CONTAINING PROTEIN"/>
    <property type="match status" value="1"/>
</dbReference>
<organism evidence="2 3">
    <name type="scientific">Oriolus oriolus</name>
    <name type="common">Eurasian golden oriole</name>
    <name type="synonym">Coracias oriolus</name>
    <dbReference type="NCBI Taxonomy" id="181099"/>
    <lineage>
        <taxon>Eukaryota</taxon>
        <taxon>Metazoa</taxon>
        <taxon>Chordata</taxon>
        <taxon>Craniata</taxon>
        <taxon>Vertebrata</taxon>
        <taxon>Euteleostomi</taxon>
        <taxon>Archelosauria</taxon>
        <taxon>Archosauria</taxon>
        <taxon>Dinosauria</taxon>
        <taxon>Saurischia</taxon>
        <taxon>Theropoda</taxon>
        <taxon>Coelurosauria</taxon>
        <taxon>Aves</taxon>
        <taxon>Neognathae</taxon>
        <taxon>Neoaves</taxon>
        <taxon>Telluraves</taxon>
        <taxon>Australaves</taxon>
        <taxon>Passeriformes</taxon>
        <taxon>Corvoidea</taxon>
        <taxon>Corvidae</taxon>
        <taxon>Oriolus</taxon>
    </lineage>
</organism>
<accession>A0A7L1PPB0</accession>
<comment type="caution">
    <text evidence="2">The sequence shown here is derived from an EMBL/GenBank/DDBJ whole genome shotgun (WGS) entry which is preliminary data.</text>
</comment>
<dbReference type="PROSITE" id="PS50878">
    <property type="entry name" value="RT_POL"/>
    <property type="match status" value="1"/>
</dbReference>
<dbReference type="InterPro" id="IPR000477">
    <property type="entry name" value="RT_dom"/>
</dbReference>
<dbReference type="EMBL" id="VXBT01008896">
    <property type="protein sequence ID" value="NXO14252.1"/>
    <property type="molecule type" value="Genomic_DNA"/>
</dbReference>
<evidence type="ECO:0000259" key="1">
    <source>
        <dbReference type="PROSITE" id="PS50878"/>
    </source>
</evidence>
<gene>
    <name evidence="2" type="primary">Pol</name>
    <name evidence="2" type="ORF">ORIORI_R15881</name>
</gene>
<feature type="non-terminal residue" evidence="2">
    <location>
        <position position="73"/>
    </location>
</feature>
<reference evidence="2 3" key="1">
    <citation type="submission" date="2019-09" db="EMBL/GenBank/DDBJ databases">
        <title>Bird 10,000 Genomes (B10K) Project - Family phase.</title>
        <authorList>
            <person name="Zhang G."/>
        </authorList>
    </citation>
    <scope>NUCLEOTIDE SEQUENCE [LARGE SCALE GENOMIC DNA]</scope>
    <source>
        <strain evidence="2">B10K-DU-002-24</strain>
        <tissue evidence="2">Muscle</tissue>
    </source>
</reference>
<keyword evidence="3" id="KW-1185">Reference proteome</keyword>
<sequence length="73" mass="7862">SDTAGIPQGSILGPVLLSAFVDDVDEGIECTLSKFADSTKLGRSVGLLERRQALQSDLDRRRQWAEAGGVRCE</sequence>